<dbReference type="AlphaFoldDB" id="A0AAN5CLW7"/>
<dbReference type="Proteomes" id="UP001328107">
    <property type="component" value="Unassembled WGS sequence"/>
</dbReference>
<name>A0AAN5CLW7_9BILA</name>
<feature type="non-terminal residue" evidence="1">
    <location>
        <position position="138"/>
    </location>
</feature>
<gene>
    <name evidence="1" type="ORF">PMAYCL1PPCAC_17028</name>
</gene>
<comment type="caution">
    <text evidence="1">The sequence shown here is derived from an EMBL/GenBank/DDBJ whole genome shotgun (WGS) entry which is preliminary data.</text>
</comment>
<organism evidence="1 2">
    <name type="scientific">Pristionchus mayeri</name>
    <dbReference type="NCBI Taxonomy" id="1317129"/>
    <lineage>
        <taxon>Eukaryota</taxon>
        <taxon>Metazoa</taxon>
        <taxon>Ecdysozoa</taxon>
        <taxon>Nematoda</taxon>
        <taxon>Chromadorea</taxon>
        <taxon>Rhabditida</taxon>
        <taxon>Rhabditina</taxon>
        <taxon>Diplogasteromorpha</taxon>
        <taxon>Diplogasteroidea</taxon>
        <taxon>Neodiplogasteridae</taxon>
        <taxon>Pristionchus</taxon>
    </lineage>
</organism>
<proteinExistence type="predicted"/>
<dbReference type="EMBL" id="BTRK01000004">
    <property type="protein sequence ID" value="GMR46833.1"/>
    <property type="molecule type" value="Genomic_DNA"/>
</dbReference>
<accession>A0AAN5CLW7</accession>
<reference evidence="2" key="1">
    <citation type="submission" date="2022-10" db="EMBL/GenBank/DDBJ databases">
        <title>Genome assembly of Pristionchus species.</title>
        <authorList>
            <person name="Yoshida K."/>
            <person name="Sommer R.J."/>
        </authorList>
    </citation>
    <scope>NUCLEOTIDE SEQUENCE [LARGE SCALE GENOMIC DNA]</scope>
    <source>
        <strain evidence="2">RS5460</strain>
    </source>
</reference>
<feature type="non-terminal residue" evidence="1">
    <location>
        <position position="1"/>
    </location>
</feature>
<evidence type="ECO:0000313" key="1">
    <source>
        <dbReference type="EMBL" id="GMR46833.1"/>
    </source>
</evidence>
<keyword evidence="2" id="KW-1185">Reference proteome</keyword>
<evidence type="ECO:0000313" key="2">
    <source>
        <dbReference type="Proteomes" id="UP001328107"/>
    </source>
</evidence>
<protein>
    <submittedName>
        <fullName evidence="1">Uncharacterized protein</fullName>
    </submittedName>
</protein>
<sequence>VVYSVEREADGVEQVHSAARDLDRLMQFCFETPMSSWPAGSLLPVALFYFDALDGGETGKKAALNVIVDAEGLFCEEELREARAVVVLLEGIREYFSDRMGVEATSFLTGKAALVEEDGEEHIRGLVEPLSLQALCLK</sequence>